<reference evidence="9 10" key="1">
    <citation type="submission" date="2024-02" db="EMBL/GenBank/DDBJ databases">
        <title>Lysinimicrobium sediminis NBRC 112286.</title>
        <authorList>
            <person name="Ichikawa N."/>
            <person name="Katano-Makiyama Y."/>
            <person name="Hidaka K."/>
        </authorList>
    </citation>
    <scope>NUCLEOTIDE SEQUENCE [LARGE SCALE GENOMIC DNA]</scope>
    <source>
        <strain evidence="9 10">NBRC 112286</strain>
    </source>
</reference>
<evidence type="ECO:0000256" key="1">
    <source>
        <dbReference type="ARBA" id="ARBA00004141"/>
    </source>
</evidence>
<dbReference type="PANTHER" id="PTHR30576:SF10">
    <property type="entry name" value="SLL5057 PROTEIN"/>
    <property type="match status" value="1"/>
</dbReference>
<dbReference type="PANTHER" id="PTHR30576">
    <property type="entry name" value="COLANIC BIOSYNTHESIS UDP-GLUCOSE LIPID CARRIER TRANSFERASE"/>
    <property type="match status" value="1"/>
</dbReference>
<evidence type="ECO:0000256" key="6">
    <source>
        <dbReference type="ARBA" id="ARBA00023136"/>
    </source>
</evidence>
<evidence type="ECO:0000256" key="5">
    <source>
        <dbReference type="ARBA" id="ARBA00022989"/>
    </source>
</evidence>
<feature type="transmembrane region" description="Helical" evidence="7">
    <location>
        <begin position="12"/>
        <end position="30"/>
    </location>
</feature>
<comment type="caution">
    <text evidence="9">The sequence shown here is derived from an EMBL/GenBank/DDBJ whole genome shotgun (WGS) entry which is preliminary data.</text>
</comment>
<keyword evidence="4 7" id="KW-0812">Transmembrane</keyword>
<proteinExistence type="inferred from homology"/>
<keyword evidence="5 7" id="KW-1133">Transmembrane helix</keyword>
<dbReference type="Proteomes" id="UP001426770">
    <property type="component" value="Unassembled WGS sequence"/>
</dbReference>
<comment type="subcellular location">
    <subcellularLocation>
        <location evidence="1">Membrane</location>
        <topology evidence="1">Multi-pass membrane protein</topology>
    </subcellularLocation>
</comment>
<gene>
    <name evidence="9" type="primary">wcaJ</name>
    <name evidence="9" type="ORF">Lsed01_02010</name>
</gene>
<feature type="transmembrane region" description="Helical" evidence="7">
    <location>
        <begin position="50"/>
        <end position="68"/>
    </location>
</feature>
<evidence type="ECO:0000256" key="4">
    <source>
        <dbReference type="ARBA" id="ARBA00022692"/>
    </source>
</evidence>
<protein>
    <submittedName>
        <fullName evidence="9">UDP-glucose:undecaprenyl-phosphate glucose-1-phosphate transferase</fullName>
    </submittedName>
</protein>
<evidence type="ECO:0000313" key="10">
    <source>
        <dbReference type="Proteomes" id="UP001426770"/>
    </source>
</evidence>
<feature type="transmembrane region" description="Helical" evidence="7">
    <location>
        <begin position="89"/>
        <end position="107"/>
    </location>
</feature>
<feature type="domain" description="Bacterial sugar transferase" evidence="8">
    <location>
        <begin position="283"/>
        <end position="470"/>
    </location>
</feature>
<evidence type="ECO:0000256" key="3">
    <source>
        <dbReference type="ARBA" id="ARBA00022679"/>
    </source>
</evidence>
<evidence type="ECO:0000256" key="7">
    <source>
        <dbReference type="SAM" id="Phobius"/>
    </source>
</evidence>
<keyword evidence="10" id="KW-1185">Reference proteome</keyword>
<organism evidence="9 10">
    <name type="scientific">Demequina sediminis</name>
    <dbReference type="NCBI Taxonomy" id="1930058"/>
    <lineage>
        <taxon>Bacteria</taxon>
        <taxon>Bacillati</taxon>
        <taxon>Actinomycetota</taxon>
        <taxon>Actinomycetes</taxon>
        <taxon>Micrococcales</taxon>
        <taxon>Demequinaceae</taxon>
        <taxon>Demequina</taxon>
    </lineage>
</organism>
<dbReference type="EMBL" id="BAABRR010000010">
    <property type="protein sequence ID" value="GAA5519559.1"/>
    <property type="molecule type" value="Genomic_DNA"/>
</dbReference>
<accession>A0ABP9WIK7</accession>
<dbReference type="InterPro" id="IPR017475">
    <property type="entry name" value="EPS_sugar_tfrase"/>
</dbReference>
<dbReference type="Pfam" id="PF02397">
    <property type="entry name" value="Bac_transf"/>
    <property type="match status" value="1"/>
</dbReference>
<keyword evidence="6 7" id="KW-0472">Membrane</keyword>
<keyword evidence="3 9" id="KW-0808">Transferase</keyword>
<name>A0ABP9WIK7_9MICO</name>
<feature type="transmembrane region" description="Helical" evidence="7">
    <location>
        <begin position="113"/>
        <end position="132"/>
    </location>
</feature>
<comment type="similarity">
    <text evidence="2">Belongs to the bacterial sugar transferase family.</text>
</comment>
<evidence type="ECO:0000256" key="2">
    <source>
        <dbReference type="ARBA" id="ARBA00006464"/>
    </source>
</evidence>
<dbReference type="Pfam" id="PF13727">
    <property type="entry name" value="CoA_binding_3"/>
    <property type="match status" value="1"/>
</dbReference>
<dbReference type="NCBIfam" id="TIGR03025">
    <property type="entry name" value="EPS_sugtrans"/>
    <property type="match status" value="1"/>
</dbReference>
<dbReference type="InterPro" id="IPR003362">
    <property type="entry name" value="Bact_transf"/>
</dbReference>
<sequence length="476" mass="52052">MYGARGWAHKYQARLFLSDTFVVALVMVFAHAARFGRDLWAPVAGTGNQTYAVVTLAIGILWIIQLGVTGSREARILGHGPQEFQRVVAAGWWTFAIVAIVGFLTQWQISRGYLLFALPLGTVVLLIYRAVWRTWIHAQRDRGEMQAQVLVVGPLLVSEQMVRRLHHARRAGYNVVGICTPPGTTTPAVADIDGVPVLGPLDDGVAQASAAGAEFILLSGNDAMSLREARALGWSLEGSGIGLIVAPSMVDVAGPRVKMSPVEGLPLLHVEAPQFSGPTVALKLLTDRIGAALILAVLAVPLAIIAVLVKLSSPGPVLYRQVRVGLDHQLFEMLKFRSMYVDADARLADLRESSDGNGVLFKMREDPRVTRVGRVLRRYSLDELPQLLNVLKGDMSLVGPRPPLPSETEHWDARVSRRQLVRPGITGLWQVSGRSDLSWDESVRLDLYYTENWSLGGDAMIILRTLWAVIAGRGAY</sequence>
<evidence type="ECO:0000313" key="9">
    <source>
        <dbReference type="EMBL" id="GAA5519559.1"/>
    </source>
</evidence>
<evidence type="ECO:0000259" key="8">
    <source>
        <dbReference type="Pfam" id="PF02397"/>
    </source>
</evidence>
<feature type="transmembrane region" description="Helical" evidence="7">
    <location>
        <begin position="289"/>
        <end position="311"/>
    </location>
</feature>
<dbReference type="GO" id="GO:0016740">
    <property type="term" value="F:transferase activity"/>
    <property type="evidence" value="ECO:0007669"/>
    <property type="project" value="UniProtKB-KW"/>
</dbReference>